<keyword evidence="2" id="KW-1185">Reference proteome</keyword>
<proteinExistence type="predicted"/>
<dbReference type="STRING" id="1195236.CTER_5101"/>
<evidence type="ECO:0000313" key="2">
    <source>
        <dbReference type="Proteomes" id="UP000014155"/>
    </source>
</evidence>
<organism evidence="1 2">
    <name type="scientific">Ruminiclostridium cellobioparum subsp. termitidis CT1112</name>
    <dbReference type="NCBI Taxonomy" id="1195236"/>
    <lineage>
        <taxon>Bacteria</taxon>
        <taxon>Bacillati</taxon>
        <taxon>Bacillota</taxon>
        <taxon>Clostridia</taxon>
        <taxon>Eubacteriales</taxon>
        <taxon>Oscillospiraceae</taxon>
        <taxon>Ruminiclostridium</taxon>
    </lineage>
</organism>
<sequence>MSEIPSAFDFFNNINKDNDYKTFKLATVTALFTNGFPQIKFDGESTSSAKKYPILASYTPAINDRVLLAAVSSTYVILGKIKN</sequence>
<name>S0FUQ3_RUMCE</name>
<dbReference type="PATRIC" id="fig|1195236.3.peg.215"/>
<dbReference type="AlphaFoldDB" id="S0FUQ3"/>
<dbReference type="RefSeq" id="WP_004623095.1">
    <property type="nucleotide sequence ID" value="NZ_AORV01000008.1"/>
</dbReference>
<dbReference type="EMBL" id="AORV01000008">
    <property type="protein sequence ID" value="EMS74046.1"/>
    <property type="molecule type" value="Genomic_DNA"/>
</dbReference>
<reference evidence="1 2" key="1">
    <citation type="journal article" date="2013" name="Genome Announc.">
        <title>Draft Genome Sequence of the Cellulolytic, Mesophilic, Anaerobic Bacterium Clostridium termitidis Strain CT1112 (DSM 5398).</title>
        <authorList>
            <person name="Lal S."/>
            <person name="Ramachandran U."/>
            <person name="Zhang X."/>
            <person name="Munir R."/>
            <person name="Sparling R."/>
            <person name="Levin D.B."/>
        </authorList>
    </citation>
    <scope>NUCLEOTIDE SEQUENCE [LARGE SCALE GENOMIC DNA]</scope>
    <source>
        <strain evidence="1 2">CT1112</strain>
    </source>
</reference>
<dbReference type="Proteomes" id="UP000014155">
    <property type="component" value="Unassembled WGS sequence"/>
</dbReference>
<protein>
    <submittedName>
        <fullName evidence="1">Uncharacterized protein</fullName>
    </submittedName>
</protein>
<evidence type="ECO:0000313" key="1">
    <source>
        <dbReference type="EMBL" id="EMS74046.1"/>
    </source>
</evidence>
<comment type="caution">
    <text evidence="1">The sequence shown here is derived from an EMBL/GenBank/DDBJ whole genome shotgun (WGS) entry which is preliminary data.</text>
</comment>
<gene>
    <name evidence="1" type="ORF">CTER_5101</name>
</gene>
<accession>S0FUQ3</accession>